<dbReference type="InterPro" id="IPR040256">
    <property type="entry name" value="At4g02000-like"/>
</dbReference>
<feature type="region of interest" description="Disordered" evidence="1">
    <location>
        <begin position="1"/>
        <end position="33"/>
    </location>
</feature>
<dbReference type="Proteomes" id="UP001141552">
    <property type="component" value="Unassembled WGS sequence"/>
</dbReference>
<dbReference type="PANTHER" id="PTHR31286:SF99">
    <property type="entry name" value="DUF4283 DOMAIN-CONTAINING PROTEIN"/>
    <property type="match status" value="1"/>
</dbReference>
<dbReference type="OrthoDB" id="1720039at2759"/>
<dbReference type="Pfam" id="PF14111">
    <property type="entry name" value="DUF4283"/>
    <property type="match status" value="1"/>
</dbReference>
<name>A0A9Q0J0E9_9ROSI</name>
<reference evidence="3" key="2">
    <citation type="journal article" date="2023" name="Plants (Basel)">
        <title>Annotation of the Turnera subulata (Passifloraceae) Draft Genome Reveals the S-Locus Evolved after the Divergence of Turneroideae from Passifloroideae in a Stepwise Manner.</title>
        <authorList>
            <person name="Henning P.M."/>
            <person name="Roalson E.H."/>
            <person name="Mir W."/>
            <person name="McCubbin A.G."/>
            <person name="Shore J.S."/>
        </authorList>
    </citation>
    <scope>NUCLEOTIDE SEQUENCE</scope>
    <source>
        <strain evidence="3">F60SS</strain>
    </source>
</reference>
<keyword evidence="4" id="KW-1185">Reference proteome</keyword>
<evidence type="ECO:0000259" key="2">
    <source>
        <dbReference type="Pfam" id="PF14111"/>
    </source>
</evidence>
<evidence type="ECO:0000313" key="4">
    <source>
        <dbReference type="Proteomes" id="UP001141552"/>
    </source>
</evidence>
<evidence type="ECO:0000313" key="3">
    <source>
        <dbReference type="EMBL" id="KAJ4823442.1"/>
    </source>
</evidence>
<dbReference type="AlphaFoldDB" id="A0A9Q0J0E9"/>
<comment type="caution">
    <text evidence="3">The sequence shown here is derived from an EMBL/GenBank/DDBJ whole genome shotgun (WGS) entry which is preliminary data.</text>
</comment>
<evidence type="ECO:0000256" key="1">
    <source>
        <dbReference type="SAM" id="MobiDB-lite"/>
    </source>
</evidence>
<dbReference type="InterPro" id="IPR025558">
    <property type="entry name" value="DUF4283"/>
</dbReference>
<proteinExistence type="predicted"/>
<organism evidence="3 4">
    <name type="scientific">Turnera subulata</name>
    <dbReference type="NCBI Taxonomy" id="218843"/>
    <lineage>
        <taxon>Eukaryota</taxon>
        <taxon>Viridiplantae</taxon>
        <taxon>Streptophyta</taxon>
        <taxon>Embryophyta</taxon>
        <taxon>Tracheophyta</taxon>
        <taxon>Spermatophyta</taxon>
        <taxon>Magnoliopsida</taxon>
        <taxon>eudicotyledons</taxon>
        <taxon>Gunneridae</taxon>
        <taxon>Pentapetalae</taxon>
        <taxon>rosids</taxon>
        <taxon>fabids</taxon>
        <taxon>Malpighiales</taxon>
        <taxon>Passifloraceae</taxon>
        <taxon>Turnera</taxon>
    </lineage>
</organism>
<protein>
    <recommendedName>
        <fullName evidence="2">DUF4283 domain-containing protein</fullName>
    </recommendedName>
</protein>
<feature type="domain" description="DUF4283" evidence="2">
    <location>
        <begin position="96"/>
        <end position="179"/>
    </location>
</feature>
<dbReference type="EMBL" id="JAKUCV010007453">
    <property type="protein sequence ID" value="KAJ4823442.1"/>
    <property type="molecule type" value="Genomic_DNA"/>
</dbReference>
<accession>A0A9Q0J0E9</accession>
<sequence length="187" mass="21766">MAADAGAETSHASELTREETDQQERSKERLFPVEPKRKGSYKAMLAGSFKEVEMEELLPADEDGFPSEVSNPEDDADDPYCPTILLSSSDKKRIYQRWKDTLIVKLLGKKVGYRFLYRTLMNQWRPKEEIAMADMGIDFYLFQFNNEYDFSRVLYDRPWIVADHVLVVRKSQPRFDPDEAVIDRVVV</sequence>
<gene>
    <name evidence="3" type="ORF">Tsubulata_023131</name>
</gene>
<feature type="compositionally biased region" description="Basic and acidic residues" evidence="1">
    <location>
        <begin position="14"/>
        <end position="33"/>
    </location>
</feature>
<dbReference type="PANTHER" id="PTHR31286">
    <property type="entry name" value="GLYCINE-RICH CELL WALL STRUCTURAL PROTEIN 1.8-LIKE"/>
    <property type="match status" value="1"/>
</dbReference>
<reference evidence="3" key="1">
    <citation type="submission" date="2022-02" db="EMBL/GenBank/DDBJ databases">
        <authorList>
            <person name="Henning P.M."/>
            <person name="McCubbin A.G."/>
            <person name="Shore J.S."/>
        </authorList>
    </citation>
    <scope>NUCLEOTIDE SEQUENCE</scope>
    <source>
        <strain evidence="3">F60SS</strain>
        <tissue evidence="3">Leaves</tissue>
    </source>
</reference>